<dbReference type="STRING" id="1027249.SAMN05216179_0972"/>
<dbReference type="SUPFAM" id="SSF51206">
    <property type="entry name" value="cAMP-binding domain-like"/>
    <property type="match status" value="1"/>
</dbReference>
<keyword evidence="3" id="KW-0808">Transferase</keyword>
<gene>
    <name evidence="3" type="ORF">SAMN05216179_0972</name>
</gene>
<name>A0A1M7L863_9BACI</name>
<proteinExistence type="predicted"/>
<dbReference type="CDD" id="cd00038">
    <property type="entry name" value="CAP_ED"/>
    <property type="match status" value="1"/>
</dbReference>
<sequence>MNHQAIFKSFSQLTDIPELEWHYLKSKIKWHSVRKGDLLVQAGEVSDRIYFCHSGVFRMFYLKEDGDEFNKSFVQEGQFFTSYSSVISSIPSYFAIQALENAVVASFTYKVLLQLYERHHCWEVVGRKLIEQLYIKKETRERQLLLHSAEERYHLFLEEFPGLEDRITQYHIASYLGISPVSLSRIRGQLSCKSLI</sequence>
<dbReference type="InterPro" id="IPR014710">
    <property type="entry name" value="RmlC-like_jellyroll"/>
</dbReference>
<evidence type="ECO:0000313" key="3">
    <source>
        <dbReference type="EMBL" id="SHM73987.1"/>
    </source>
</evidence>
<evidence type="ECO:0000256" key="1">
    <source>
        <dbReference type="ARBA" id="ARBA00023159"/>
    </source>
</evidence>
<evidence type="ECO:0000313" key="4">
    <source>
        <dbReference type="Proteomes" id="UP000184184"/>
    </source>
</evidence>
<dbReference type="InterPro" id="IPR018490">
    <property type="entry name" value="cNMP-bd_dom_sf"/>
</dbReference>
<accession>A0A1M7L863</accession>
<keyword evidence="4" id="KW-1185">Reference proteome</keyword>
<dbReference type="Pfam" id="PF00027">
    <property type="entry name" value="cNMP_binding"/>
    <property type="match status" value="1"/>
</dbReference>
<dbReference type="AlphaFoldDB" id="A0A1M7L863"/>
<dbReference type="GO" id="GO:0016301">
    <property type="term" value="F:kinase activity"/>
    <property type="evidence" value="ECO:0007669"/>
    <property type="project" value="UniProtKB-KW"/>
</dbReference>
<protein>
    <submittedName>
        <fullName evidence="3">cAMP-binding domain of CRP or a regulatory subunit of cAMP-dependent protein kinases</fullName>
    </submittedName>
</protein>
<dbReference type="EMBL" id="FRCZ01000001">
    <property type="protein sequence ID" value="SHM73987.1"/>
    <property type="molecule type" value="Genomic_DNA"/>
</dbReference>
<dbReference type="RefSeq" id="WP_073200127.1">
    <property type="nucleotide sequence ID" value="NZ_FRCZ01000001.1"/>
</dbReference>
<reference evidence="3 4" key="1">
    <citation type="submission" date="2016-11" db="EMBL/GenBank/DDBJ databases">
        <authorList>
            <person name="Jaros S."/>
            <person name="Januszkiewicz K."/>
            <person name="Wedrychowicz H."/>
        </authorList>
    </citation>
    <scope>NUCLEOTIDE SEQUENCE [LARGE SCALE GENOMIC DNA]</scope>
    <source>
        <strain evidence="3 4">CGMCC 1.10681</strain>
    </source>
</reference>
<keyword evidence="1" id="KW-0010">Activator</keyword>
<dbReference type="Proteomes" id="UP000184184">
    <property type="component" value="Unassembled WGS sequence"/>
</dbReference>
<feature type="domain" description="Cyclic nucleotide-binding" evidence="2">
    <location>
        <begin position="12"/>
        <end position="115"/>
    </location>
</feature>
<evidence type="ECO:0000259" key="2">
    <source>
        <dbReference type="PROSITE" id="PS50042"/>
    </source>
</evidence>
<dbReference type="InterPro" id="IPR000595">
    <property type="entry name" value="cNMP-bd_dom"/>
</dbReference>
<keyword evidence="3" id="KW-0418">Kinase</keyword>
<organism evidence="3 4">
    <name type="scientific">Gracilibacillus kekensis</name>
    <dbReference type="NCBI Taxonomy" id="1027249"/>
    <lineage>
        <taxon>Bacteria</taxon>
        <taxon>Bacillati</taxon>
        <taxon>Bacillota</taxon>
        <taxon>Bacilli</taxon>
        <taxon>Bacillales</taxon>
        <taxon>Bacillaceae</taxon>
        <taxon>Gracilibacillus</taxon>
    </lineage>
</organism>
<dbReference type="PROSITE" id="PS50042">
    <property type="entry name" value="CNMP_BINDING_3"/>
    <property type="match status" value="1"/>
</dbReference>
<dbReference type="Gene3D" id="2.60.120.10">
    <property type="entry name" value="Jelly Rolls"/>
    <property type="match status" value="1"/>
</dbReference>
<dbReference type="OrthoDB" id="9798104at2"/>